<evidence type="ECO:0000313" key="2">
    <source>
        <dbReference type="Proteomes" id="UP000037696"/>
    </source>
</evidence>
<dbReference type="EMBL" id="LHQQ01000274">
    <property type="protein sequence ID" value="KOS38073.1"/>
    <property type="molecule type" value="Genomic_DNA"/>
</dbReference>
<accession>A0A0M9WB38</accession>
<organism evidence="1 2">
    <name type="scientific">Penicillium nordicum</name>
    <dbReference type="NCBI Taxonomy" id="229535"/>
    <lineage>
        <taxon>Eukaryota</taxon>
        <taxon>Fungi</taxon>
        <taxon>Dikarya</taxon>
        <taxon>Ascomycota</taxon>
        <taxon>Pezizomycotina</taxon>
        <taxon>Eurotiomycetes</taxon>
        <taxon>Eurotiomycetidae</taxon>
        <taxon>Eurotiales</taxon>
        <taxon>Aspergillaceae</taxon>
        <taxon>Penicillium</taxon>
    </lineage>
</organism>
<gene>
    <name evidence="1" type="ORF">ACN38_g11122</name>
</gene>
<keyword evidence="2" id="KW-1185">Reference proteome</keyword>
<sequence length="204" mass="22500">MGHRLSWSLKVGPIAHCWLAYGSKVLDQLGPLRRSTQLSRATGRGRDIAIKADLAGAASLMGTRDLRRAYKPSDSRDSTVPEHEIQLFWPIIILIFGICGTSCGPSRSPTLITEDIVSRDHPLYSPVLFTSPACDSENSAFTTVIGPRNNSQFSQNPQPLLRLYHMTLFVRTVTCQIQDSLLSLSSSSFPLLIHRQSAPISLHC</sequence>
<protein>
    <submittedName>
        <fullName evidence="1">Uncharacterized protein</fullName>
    </submittedName>
</protein>
<name>A0A0M9WB38_9EURO</name>
<dbReference type="Proteomes" id="UP000037696">
    <property type="component" value="Unassembled WGS sequence"/>
</dbReference>
<proteinExistence type="predicted"/>
<evidence type="ECO:0000313" key="1">
    <source>
        <dbReference type="EMBL" id="KOS38073.1"/>
    </source>
</evidence>
<dbReference type="AlphaFoldDB" id="A0A0M9WB38"/>
<reference evidence="1 2" key="1">
    <citation type="submission" date="2015-08" db="EMBL/GenBank/DDBJ databases">
        <title>Genome sequencing of Penicillium nordicum.</title>
        <authorList>
            <person name="Nguyen H.D."/>
            <person name="Seifert K.A."/>
        </authorList>
    </citation>
    <scope>NUCLEOTIDE SEQUENCE [LARGE SCALE GENOMIC DNA]</scope>
    <source>
        <strain evidence="1 2">DAOMC 185683</strain>
    </source>
</reference>
<comment type="caution">
    <text evidence="1">The sequence shown here is derived from an EMBL/GenBank/DDBJ whole genome shotgun (WGS) entry which is preliminary data.</text>
</comment>